<dbReference type="AlphaFoldDB" id="A0A2M8M8U0"/>
<dbReference type="EMBL" id="PGGD01000001">
    <property type="protein sequence ID" value="PJF00613.1"/>
    <property type="molecule type" value="Genomic_DNA"/>
</dbReference>
<gene>
    <name evidence="1" type="ORF">CUB97_04725</name>
</gene>
<protein>
    <recommendedName>
        <fullName evidence="3">MORN repeat protein</fullName>
    </recommendedName>
</protein>
<dbReference type="SUPFAM" id="SSF82185">
    <property type="entry name" value="Histone H3 K4-specific methyltransferase SET7/9 N-terminal domain"/>
    <property type="match status" value="2"/>
</dbReference>
<dbReference type="RefSeq" id="WP_157788771.1">
    <property type="nucleotide sequence ID" value="NZ_PGGD01000001.1"/>
</dbReference>
<evidence type="ECO:0000313" key="2">
    <source>
        <dbReference type="Proteomes" id="UP000228641"/>
    </source>
</evidence>
<proteinExistence type="predicted"/>
<reference evidence="1 2" key="1">
    <citation type="submission" date="2017-11" db="EMBL/GenBank/DDBJ databases">
        <title>Genome sequencing of Prevotella intermedia KCOM 1779.</title>
        <authorList>
            <person name="Kook J.-K."/>
            <person name="Park S.-N."/>
            <person name="Lim Y.K."/>
        </authorList>
    </citation>
    <scope>NUCLEOTIDE SEQUENCE [LARGE SCALE GENOMIC DNA]</scope>
    <source>
        <strain evidence="1 2">KCOM 1779</strain>
    </source>
</reference>
<comment type="caution">
    <text evidence="1">The sequence shown here is derived from an EMBL/GenBank/DDBJ whole genome shotgun (WGS) entry which is preliminary data.</text>
</comment>
<evidence type="ECO:0000313" key="1">
    <source>
        <dbReference type="EMBL" id="PJF00613.1"/>
    </source>
</evidence>
<sequence>MRKSAIFVIMCCFYIHVFSQNIEINCLEGDCKNGYGVVEYVKTGTILEAEFSNGQFTKGILRFKNGNIYDGYFDKLQKFDSLGYFYHHDKQEYNVGYFLEGSLQNGFCFIPDKGVQQIENFKEITTNSQFSNLSPVLSQGRIAGHCVTGDCKNGVGVWLFPDGTQLKYEAQQGVYSNARLEWKSGTYYSGELNNLIPHGLGFFHTDNLNWKIGEFKNGQLFTGFECENGTLSEYKRTLSLDELKKAERIKVMLEQKRKK</sequence>
<dbReference type="Proteomes" id="UP000228641">
    <property type="component" value="Unassembled WGS sequence"/>
</dbReference>
<name>A0A2M8M8U0_PREIN</name>
<evidence type="ECO:0008006" key="3">
    <source>
        <dbReference type="Google" id="ProtNLM"/>
    </source>
</evidence>
<organism evidence="1 2">
    <name type="scientific">Prevotella intermedia</name>
    <dbReference type="NCBI Taxonomy" id="28131"/>
    <lineage>
        <taxon>Bacteria</taxon>
        <taxon>Pseudomonadati</taxon>
        <taxon>Bacteroidota</taxon>
        <taxon>Bacteroidia</taxon>
        <taxon>Bacteroidales</taxon>
        <taxon>Prevotellaceae</taxon>
        <taxon>Prevotella</taxon>
    </lineage>
</organism>
<accession>A0A2M8M8U0</accession>